<dbReference type="SUPFAM" id="SSF46689">
    <property type="entry name" value="Homeodomain-like"/>
    <property type="match status" value="1"/>
</dbReference>
<evidence type="ECO:0000259" key="2">
    <source>
        <dbReference type="Pfam" id="PF13358"/>
    </source>
</evidence>
<keyword evidence="4" id="KW-1185">Reference proteome</keyword>
<dbReference type="InterPro" id="IPR038717">
    <property type="entry name" value="Tc1-like_DDE_dom"/>
</dbReference>
<dbReference type="GO" id="GO:0015074">
    <property type="term" value="P:DNA integration"/>
    <property type="evidence" value="ECO:0007669"/>
    <property type="project" value="InterPro"/>
</dbReference>
<dbReference type="InterPro" id="IPR036397">
    <property type="entry name" value="RNaseH_sf"/>
</dbReference>
<dbReference type="GO" id="GO:0003677">
    <property type="term" value="F:DNA binding"/>
    <property type="evidence" value="ECO:0007669"/>
    <property type="project" value="InterPro"/>
</dbReference>
<organism evidence="3 4">
    <name type="scientific">Trametes cubensis</name>
    <dbReference type="NCBI Taxonomy" id="1111947"/>
    <lineage>
        <taxon>Eukaryota</taxon>
        <taxon>Fungi</taxon>
        <taxon>Dikarya</taxon>
        <taxon>Basidiomycota</taxon>
        <taxon>Agaricomycotina</taxon>
        <taxon>Agaricomycetes</taxon>
        <taxon>Polyporales</taxon>
        <taxon>Polyporaceae</taxon>
        <taxon>Trametes</taxon>
    </lineage>
</organism>
<dbReference type="Gene3D" id="3.30.420.10">
    <property type="entry name" value="Ribonuclease H-like superfamily/Ribonuclease H"/>
    <property type="match status" value="1"/>
</dbReference>
<dbReference type="InterPro" id="IPR009057">
    <property type="entry name" value="Homeodomain-like_sf"/>
</dbReference>
<dbReference type="PANTHER" id="PTHR23022:SF135">
    <property type="entry name" value="SI:DKEY-77F5.3"/>
    <property type="match status" value="1"/>
</dbReference>
<name>A0AAD7XB05_9APHY</name>
<sequence>MVHLSCAKRAKILELRHTPSGKPRSISEIAHITGHCRETVRLALQRVGETGTLHYDKPHPGRPRHFTPRDLNHCKLVLARGEAQNATEAQHLACPDRSARTVRRRLSEAGLPGRVRREKPYLSPLNVRQRRTWAEDVGNWGVEQWKLVVFPDESKFNLFGSDGRQWVRRRVGEEFLDWNVKKKVQGGGGSIMVWGCITANRVGQLHQINGIIYAKKYCAILEQSLLGTLHDHHLSPSTIIFQQDNDRKHTSKLAQCWFEDHHITVLPWPSSSPDMNIIEHVWGELKRRVHARNPLPRNREELWTALQEEWYGLSPAFIQSLYDSLPRRVKALKDAKGSHTPY</sequence>
<protein>
    <recommendedName>
        <fullName evidence="5">Transposase</fullName>
    </recommendedName>
</protein>
<evidence type="ECO:0008006" key="5">
    <source>
        <dbReference type="Google" id="ProtNLM"/>
    </source>
</evidence>
<dbReference type="GO" id="GO:0006313">
    <property type="term" value="P:DNA transposition"/>
    <property type="evidence" value="ECO:0007669"/>
    <property type="project" value="InterPro"/>
</dbReference>
<feature type="domain" description="Tc1-like transposase DDE" evidence="2">
    <location>
        <begin position="148"/>
        <end position="295"/>
    </location>
</feature>
<evidence type="ECO:0000313" key="3">
    <source>
        <dbReference type="EMBL" id="KAJ8475479.1"/>
    </source>
</evidence>
<evidence type="ECO:0000259" key="1">
    <source>
        <dbReference type="Pfam" id="PF01498"/>
    </source>
</evidence>
<accession>A0AAD7XB05</accession>
<gene>
    <name evidence="3" type="ORF">ONZ51_g6536</name>
</gene>
<dbReference type="EMBL" id="JAPEVG010000158">
    <property type="protein sequence ID" value="KAJ8475479.1"/>
    <property type="molecule type" value="Genomic_DNA"/>
</dbReference>
<dbReference type="Pfam" id="PF13358">
    <property type="entry name" value="DDE_3"/>
    <property type="match status" value="1"/>
</dbReference>
<dbReference type="PANTHER" id="PTHR23022">
    <property type="entry name" value="TRANSPOSABLE ELEMENT-RELATED"/>
    <property type="match status" value="1"/>
</dbReference>
<comment type="caution">
    <text evidence="3">The sequence shown here is derived from an EMBL/GenBank/DDBJ whole genome shotgun (WGS) entry which is preliminary data.</text>
</comment>
<reference evidence="3" key="1">
    <citation type="submission" date="2022-11" db="EMBL/GenBank/DDBJ databases">
        <title>Genome Sequence of Cubamyces cubensis.</title>
        <authorList>
            <person name="Buettner E."/>
        </authorList>
    </citation>
    <scope>NUCLEOTIDE SEQUENCE</scope>
    <source>
        <strain evidence="3">MPL-01</strain>
    </source>
</reference>
<evidence type="ECO:0000313" key="4">
    <source>
        <dbReference type="Proteomes" id="UP001215151"/>
    </source>
</evidence>
<dbReference type="InterPro" id="IPR052338">
    <property type="entry name" value="Transposase_5"/>
</dbReference>
<dbReference type="Pfam" id="PF01498">
    <property type="entry name" value="HTH_Tnp_Tc3_2"/>
    <property type="match status" value="1"/>
</dbReference>
<dbReference type="Proteomes" id="UP001215151">
    <property type="component" value="Unassembled WGS sequence"/>
</dbReference>
<feature type="domain" description="Transposase Tc1-like" evidence="1">
    <location>
        <begin position="98"/>
        <end position="135"/>
    </location>
</feature>
<dbReference type="InterPro" id="IPR002492">
    <property type="entry name" value="Transposase_Tc1-like"/>
</dbReference>
<proteinExistence type="predicted"/>
<dbReference type="AlphaFoldDB" id="A0AAD7XB05"/>